<dbReference type="GO" id="GO:0097361">
    <property type="term" value="C:cytosolic [4Fe-4S] assembly targeting complex"/>
    <property type="evidence" value="ECO:0007669"/>
    <property type="project" value="TreeGrafter"/>
</dbReference>
<dbReference type="OrthoDB" id="307592at2759"/>
<proteinExistence type="predicted"/>
<evidence type="ECO:0000313" key="1">
    <source>
        <dbReference type="EMBL" id="CAD8162223.1"/>
    </source>
</evidence>
<reference evidence="1" key="1">
    <citation type="submission" date="2021-01" db="EMBL/GenBank/DDBJ databases">
        <authorList>
            <consortium name="Genoscope - CEA"/>
            <person name="William W."/>
        </authorList>
    </citation>
    <scope>NUCLEOTIDE SEQUENCE</scope>
</reference>
<protein>
    <recommendedName>
        <fullName evidence="3">WD domain, G-beta repeat protein</fullName>
    </recommendedName>
</protein>
<dbReference type="EMBL" id="CAJJDP010000041">
    <property type="protein sequence ID" value="CAD8162223.1"/>
    <property type="molecule type" value="Genomic_DNA"/>
</dbReference>
<sequence length="504" mass="58966">MQIEQNQLIIDYIKQLQCPIHNMPIKFMSYSPNVQNNQKLICSECAETCGLNNYKEVECCVKEINKDKLPQPIRNACQKHLEFFDGFKNQVVTLINQPPYFLESTQNRKGLSEFKRELEQYHRNNKNSNNAQQLVENGKKIINNSIRQLETLSNDLTSLLTNSQYEQQNLTEIWRKIYQNSILLEADFSDQEFFILIDRQQLELYNIKIDGIKLQQKYQLKEKVNCMIKAQSKPLFFLGKQNGIVEVFEQLTNGNYVSSHQIEAHLPGKYQYGVSCIITNSDSSEIITGGYDALVKSWRFRNRQWNLISTLNQHRQIINSLSYNSDFSIFGSASQDQTFSLYTSNPQNLYANKLTQTKQKRVNTICFVSPTNFFISLNQDNKIYLYSIQKTEGQIFQIQQLYDLPLNEMNTELTVEVQPRYYQQLQLLIFQNNYRTYFLCQDNQNKFQTIPISRYISRSQQQNNATQPENSLQGIVSRIIGYGELSIQLFKEGPSYVIRASKFQ</sequence>
<name>A0A8S1UE32_PAROT</name>
<keyword evidence="2" id="KW-1185">Reference proteome</keyword>
<dbReference type="Pfam" id="PF00400">
    <property type="entry name" value="WD40"/>
    <property type="match status" value="2"/>
</dbReference>
<dbReference type="Proteomes" id="UP000683925">
    <property type="component" value="Unassembled WGS sequence"/>
</dbReference>
<gene>
    <name evidence="1" type="ORF">POCTA_138.1.T0410137</name>
</gene>
<dbReference type="PANTHER" id="PTHR19920">
    <property type="entry name" value="WD40 PROTEIN CIAO1"/>
    <property type="match status" value="1"/>
</dbReference>
<dbReference type="GO" id="GO:0016226">
    <property type="term" value="P:iron-sulfur cluster assembly"/>
    <property type="evidence" value="ECO:0007669"/>
    <property type="project" value="TreeGrafter"/>
</dbReference>
<accession>A0A8S1UE32</accession>
<dbReference type="OMA" id="RVNTICF"/>
<comment type="caution">
    <text evidence="1">The sequence shown here is derived from an EMBL/GenBank/DDBJ whole genome shotgun (WGS) entry which is preliminary data.</text>
</comment>
<evidence type="ECO:0000313" key="2">
    <source>
        <dbReference type="Proteomes" id="UP000683925"/>
    </source>
</evidence>
<organism evidence="1 2">
    <name type="scientific">Paramecium octaurelia</name>
    <dbReference type="NCBI Taxonomy" id="43137"/>
    <lineage>
        <taxon>Eukaryota</taxon>
        <taxon>Sar</taxon>
        <taxon>Alveolata</taxon>
        <taxon>Ciliophora</taxon>
        <taxon>Intramacronucleata</taxon>
        <taxon>Oligohymenophorea</taxon>
        <taxon>Peniculida</taxon>
        <taxon>Parameciidae</taxon>
        <taxon>Paramecium</taxon>
    </lineage>
</organism>
<evidence type="ECO:0008006" key="3">
    <source>
        <dbReference type="Google" id="ProtNLM"/>
    </source>
</evidence>
<dbReference type="SMART" id="SM00320">
    <property type="entry name" value="WD40"/>
    <property type="match status" value="3"/>
</dbReference>
<dbReference type="AlphaFoldDB" id="A0A8S1UE32"/>
<dbReference type="InterPro" id="IPR001680">
    <property type="entry name" value="WD40_rpt"/>
</dbReference>
<dbReference type="PANTHER" id="PTHR19920:SF0">
    <property type="entry name" value="CYTOSOLIC IRON-SULFUR PROTEIN ASSEMBLY PROTEIN CIAO1-RELATED"/>
    <property type="match status" value="1"/>
</dbReference>